<dbReference type="EMBL" id="FZOG01000001">
    <property type="protein sequence ID" value="SNR87093.1"/>
    <property type="molecule type" value="Genomic_DNA"/>
</dbReference>
<protein>
    <recommendedName>
        <fullName evidence="9">Cobalamin biosynthesis protein CobD</fullName>
    </recommendedName>
</protein>
<keyword evidence="11" id="KW-1185">Reference proteome</keyword>
<organism evidence="10 11">
    <name type="scientific">Pseudomonas segetis</name>
    <dbReference type="NCBI Taxonomy" id="298908"/>
    <lineage>
        <taxon>Bacteria</taxon>
        <taxon>Pseudomonadati</taxon>
        <taxon>Pseudomonadota</taxon>
        <taxon>Gammaproteobacteria</taxon>
        <taxon>Pseudomonadales</taxon>
        <taxon>Pseudomonadaceae</taxon>
        <taxon>Pseudomonas</taxon>
    </lineage>
</organism>
<evidence type="ECO:0000313" key="11">
    <source>
        <dbReference type="Proteomes" id="UP000242915"/>
    </source>
</evidence>
<evidence type="ECO:0000256" key="7">
    <source>
        <dbReference type="ARBA" id="ARBA00022989"/>
    </source>
</evidence>
<dbReference type="UniPathway" id="UPA00148"/>
<feature type="transmembrane region" description="Helical" evidence="9">
    <location>
        <begin position="52"/>
        <end position="70"/>
    </location>
</feature>
<feature type="transmembrane region" description="Helical" evidence="9">
    <location>
        <begin position="147"/>
        <end position="166"/>
    </location>
</feature>
<gene>
    <name evidence="9" type="primary">cobD</name>
    <name evidence="10" type="ORF">SAMN05216255_0709</name>
</gene>
<comment type="similarity">
    <text evidence="3 9">Belongs to the CobD/CbiB family.</text>
</comment>
<dbReference type="GO" id="GO:0009236">
    <property type="term" value="P:cobalamin biosynthetic process"/>
    <property type="evidence" value="ECO:0007669"/>
    <property type="project" value="UniProtKB-UniRule"/>
</dbReference>
<keyword evidence="5 9" id="KW-0169">Cobalamin biosynthesis</keyword>
<dbReference type="HAMAP" id="MF_00024">
    <property type="entry name" value="CobD_CbiB"/>
    <property type="match status" value="1"/>
</dbReference>
<accession>A0A238ZWR3</accession>
<dbReference type="PANTHER" id="PTHR34308">
    <property type="entry name" value="COBALAMIN BIOSYNTHESIS PROTEIN CBIB"/>
    <property type="match status" value="1"/>
</dbReference>
<dbReference type="GO" id="GO:0048472">
    <property type="term" value="F:threonine-phosphate decarboxylase activity"/>
    <property type="evidence" value="ECO:0007669"/>
    <property type="project" value="InterPro"/>
</dbReference>
<evidence type="ECO:0000256" key="2">
    <source>
        <dbReference type="ARBA" id="ARBA00004953"/>
    </source>
</evidence>
<reference evidence="11" key="1">
    <citation type="submission" date="2017-06" db="EMBL/GenBank/DDBJ databases">
        <authorList>
            <person name="Varghese N."/>
            <person name="Submissions S."/>
        </authorList>
    </citation>
    <scope>NUCLEOTIDE SEQUENCE [LARGE SCALE GENOMIC DNA]</scope>
    <source>
        <strain evidence="11">CIP 108523</strain>
    </source>
</reference>
<keyword evidence="6 9" id="KW-0812">Transmembrane</keyword>
<comment type="caution">
    <text evidence="9">Lacks conserved residue(s) required for the propagation of feature annotation.</text>
</comment>
<dbReference type="Pfam" id="PF03186">
    <property type="entry name" value="CobD_Cbib"/>
    <property type="match status" value="1"/>
</dbReference>
<sequence length="302" mass="32798">MSLFLSTVAAVAADAIFGESKGWHPLVAFGQWAERIEQRFNPSGAGWRSHGVSAWCLAVLPLTLLTWLLSQVSAFGWFVEIVALYIALGLRSLGEHARPIVQALRLGDLSLARERVGHMVSRNTEQLDASGVARAGTESVLENGSDAVFAALFWFIIAGAPGVVLYRLSNTLDAMWGYRNQRFERFGWAAAKIDDALNYIPARLVALTYSLLGHTRQGLRCWRQQAPLWDSPNAGPVMAAGAGALNVQLGGAAQYHGQMHQRPDLGAGPQARAADIERALNLVWGGVVLWLLLLGAWELFSA</sequence>
<evidence type="ECO:0000256" key="4">
    <source>
        <dbReference type="ARBA" id="ARBA00022475"/>
    </source>
</evidence>
<feature type="transmembrane region" description="Helical" evidence="9">
    <location>
        <begin position="279"/>
        <end position="300"/>
    </location>
</feature>
<evidence type="ECO:0000256" key="1">
    <source>
        <dbReference type="ARBA" id="ARBA00004651"/>
    </source>
</evidence>
<evidence type="ECO:0000313" key="10">
    <source>
        <dbReference type="EMBL" id="SNR87093.1"/>
    </source>
</evidence>
<dbReference type="NCBIfam" id="TIGR00380">
    <property type="entry name" value="cobal_cbiB"/>
    <property type="match status" value="1"/>
</dbReference>
<dbReference type="PANTHER" id="PTHR34308:SF1">
    <property type="entry name" value="COBALAMIN BIOSYNTHESIS PROTEIN CBIB"/>
    <property type="match status" value="1"/>
</dbReference>
<evidence type="ECO:0000256" key="6">
    <source>
        <dbReference type="ARBA" id="ARBA00022692"/>
    </source>
</evidence>
<feature type="transmembrane region" description="Helical" evidence="9">
    <location>
        <begin position="77"/>
        <end position="94"/>
    </location>
</feature>
<name>A0A238ZWR3_9PSED</name>
<comment type="pathway">
    <text evidence="2 9">Cofactor biosynthesis; adenosylcobalamin biosynthesis.</text>
</comment>
<dbReference type="GO" id="GO:0015420">
    <property type="term" value="F:ABC-type vitamin B12 transporter activity"/>
    <property type="evidence" value="ECO:0007669"/>
    <property type="project" value="UniProtKB-UniRule"/>
</dbReference>
<evidence type="ECO:0000256" key="8">
    <source>
        <dbReference type="ARBA" id="ARBA00023136"/>
    </source>
</evidence>
<dbReference type="InterPro" id="IPR004485">
    <property type="entry name" value="Cobalamin_biosynth_CobD/CbiB"/>
</dbReference>
<proteinExistence type="inferred from homology"/>
<comment type="function">
    <text evidence="9">Converts cobyric acid to cobinamide by the addition of aminopropanol on the F carboxylic group.</text>
</comment>
<keyword evidence="7 9" id="KW-1133">Transmembrane helix</keyword>
<dbReference type="GO" id="GO:0005886">
    <property type="term" value="C:plasma membrane"/>
    <property type="evidence" value="ECO:0007669"/>
    <property type="project" value="UniProtKB-SubCell"/>
</dbReference>
<keyword evidence="4 9" id="KW-1003">Cell membrane</keyword>
<dbReference type="AlphaFoldDB" id="A0A238ZWR3"/>
<comment type="subcellular location">
    <subcellularLocation>
        <location evidence="1 9">Cell membrane</location>
        <topology evidence="1 9">Multi-pass membrane protein</topology>
    </subcellularLocation>
</comment>
<dbReference type="Proteomes" id="UP000242915">
    <property type="component" value="Unassembled WGS sequence"/>
</dbReference>
<evidence type="ECO:0000256" key="5">
    <source>
        <dbReference type="ARBA" id="ARBA00022573"/>
    </source>
</evidence>
<dbReference type="RefSeq" id="WP_089358800.1">
    <property type="nucleotide sequence ID" value="NZ_FZOG01000001.1"/>
</dbReference>
<evidence type="ECO:0000256" key="9">
    <source>
        <dbReference type="HAMAP-Rule" id="MF_00024"/>
    </source>
</evidence>
<keyword evidence="8 9" id="KW-0472">Membrane</keyword>
<evidence type="ECO:0000256" key="3">
    <source>
        <dbReference type="ARBA" id="ARBA00006263"/>
    </source>
</evidence>